<dbReference type="SUPFAM" id="SSF47473">
    <property type="entry name" value="EF-hand"/>
    <property type="match status" value="1"/>
</dbReference>
<evidence type="ECO:0000313" key="1">
    <source>
        <dbReference type="Ensembl" id="ENSCCNP00000031831.1"/>
    </source>
</evidence>
<dbReference type="Ensembl" id="ENSCCNT00000040005.1">
    <property type="protein sequence ID" value="ENSCCNP00000031831.1"/>
    <property type="gene ID" value="ENSCCNG00000030259.1"/>
</dbReference>
<name>A0A8C0ZZP6_CASCN</name>
<reference evidence="1" key="1">
    <citation type="submission" date="2023-09" db="UniProtKB">
        <authorList>
            <consortium name="Ensembl"/>
        </authorList>
    </citation>
    <scope>IDENTIFICATION</scope>
</reference>
<evidence type="ECO:0008006" key="2">
    <source>
        <dbReference type="Google" id="ProtNLM"/>
    </source>
</evidence>
<dbReference type="InterPro" id="IPR011992">
    <property type="entry name" value="EF-hand-dom_pair"/>
</dbReference>
<accession>A0A8C0ZZP6</accession>
<organism evidence="1">
    <name type="scientific">Castor canadensis</name>
    <name type="common">American beaver</name>
    <dbReference type="NCBI Taxonomy" id="51338"/>
    <lineage>
        <taxon>Eukaryota</taxon>
        <taxon>Metazoa</taxon>
        <taxon>Chordata</taxon>
        <taxon>Craniata</taxon>
        <taxon>Vertebrata</taxon>
        <taxon>Euteleostomi</taxon>
        <taxon>Mammalia</taxon>
        <taxon>Eutheria</taxon>
        <taxon>Euarchontoglires</taxon>
        <taxon>Glires</taxon>
        <taxon>Rodentia</taxon>
        <taxon>Castorimorpha</taxon>
        <taxon>Castoridae</taxon>
        <taxon>Castor</taxon>
    </lineage>
</organism>
<sequence length="64" mass="7491">MCSRVELPCLWHLCPWYHPGLDSDLALLDQSFLWNVFQWVDKDRSGIILDKELQQALSSSTWTP</sequence>
<proteinExistence type="predicted"/>
<dbReference type="AlphaFoldDB" id="A0A8C0ZZP6"/>
<protein>
    <recommendedName>
        <fullName evidence="2">EF-hand domain-containing protein</fullName>
    </recommendedName>
</protein>